<dbReference type="OrthoDB" id="2592092at2759"/>
<dbReference type="PANTHER" id="PTHR15835:SF6">
    <property type="entry name" value="ZINC FINGER C3HC-TYPE PROTEIN 1"/>
    <property type="match status" value="1"/>
</dbReference>
<keyword evidence="3" id="KW-0863">Zinc-finger</keyword>
<dbReference type="SUPFAM" id="SSF57924">
    <property type="entry name" value="Inhibitor of apoptosis (IAP) repeat"/>
    <property type="match status" value="1"/>
</dbReference>
<comment type="subcellular location">
    <subcellularLocation>
        <location evidence="1">Nucleus</location>
    </subcellularLocation>
</comment>
<dbReference type="Pfam" id="PF07967">
    <property type="entry name" value="zf-C3HC"/>
    <property type="match status" value="1"/>
</dbReference>
<dbReference type="EMBL" id="FJOG01000002">
    <property type="protein sequence ID" value="CZR51962.1"/>
    <property type="molecule type" value="Genomic_DNA"/>
</dbReference>
<feature type="domain" description="NuBaID C-terminal" evidence="8">
    <location>
        <begin position="269"/>
        <end position="374"/>
    </location>
</feature>
<dbReference type="PANTHER" id="PTHR15835">
    <property type="entry name" value="NUCLEAR-INTERACTING PARTNER OF ALK"/>
    <property type="match status" value="1"/>
</dbReference>
<dbReference type="Proteomes" id="UP000184330">
    <property type="component" value="Unassembled WGS sequence"/>
</dbReference>
<evidence type="ECO:0000313" key="9">
    <source>
        <dbReference type="EMBL" id="CZR51962.1"/>
    </source>
</evidence>
<accession>A0A1L7WGS0</accession>
<evidence type="ECO:0000256" key="2">
    <source>
        <dbReference type="ARBA" id="ARBA00022723"/>
    </source>
</evidence>
<keyword evidence="2" id="KW-0479">Metal-binding</keyword>
<evidence type="ECO:0000259" key="8">
    <source>
        <dbReference type="Pfam" id="PF08600"/>
    </source>
</evidence>
<evidence type="ECO:0000256" key="4">
    <source>
        <dbReference type="ARBA" id="ARBA00022833"/>
    </source>
</evidence>
<dbReference type="AlphaFoldDB" id="A0A1L7WGS0"/>
<keyword evidence="4" id="KW-0862">Zinc</keyword>
<dbReference type="Pfam" id="PF08600">
    <property type="entry name" value="NuBaID_C"/>
    <property type="match status" value="1"/>
</dbReference>
<sequence>MNATKRKFNTLINGIGNKSTTTLASNSSKEVNNVPTDDGDSQTKKRRVSNNSSNTDASDMPPPARNPLASMKHKKAASSTTAAAAEPPKYAPWDREQFLKRLKSFSNLTDWTPKPARVNEVEWAKRGWVCQKSERVRCCLCNVEILVKLNRKEVDGKEQPVYVAEKIEEALVDKYVELIVSSHDEGCLWRKRGCDDSIFRLPLNHTGTTFRILRERYDEISKRSENLPYMFNLRTPPGFDIDTVLGHLPPNFFASDGLQNGEGPVNKVALLMALFGWQGHIHDRLGPQLGSVSCQACFRVLGLWIFKSKEVNEAGEVVVGAAMSCLDPVKEHRDYCPWQNAISQNGKGPVKTSTTGMAGWEIILRILQNDHLLRSRRESPVGKARPVTPDQAGETDGGIGTDVGDDDAMSIRDEEDKKRWARLRRVKSLFETKGGKKLQREKSKSSRN</sequence>
<gene>
    <name evidence="9" type="ORF">PAC_01839</name>
</gene>
<dbReference type="InterPro" id="IPR013909">
    <property type="entry name" value="NuBaID_C"/>
</dbReference>
<proteinExistence type="predicted"/>
<dbReference type="STRING" id="576137.A0A1L7WGS0"/>
<feature type="domain" description="C3HC-type" evidence="7">
    <location>
        <begin position="92"/>
        <end position="230"/>
    </location>
</feature>
<feature type="compositionally biased region" description="Polar residues" evidence="6">
    <location>
        <begin position="15"/>
        <end position="35"/>
    </location>
</feature>
<evidence type="ECO:0000256" key="1">
    <source>
        <dbReference type="ARBA" id="ARBA00004123"/>
    </source>
</evidence>
<evidence type="ECO:0000256" key="5">
    <source>
        <dbReference type="ARBA" id="ARBA00023242"/>
    </source>
</evidence>
<feature type="region of interest" description="Disordered" evidence="6">
    <location>
        <begin position="375"/>
        <end position="417"/>
    </location>
</feature>
<evidence type="ECO:0000256" key="3">
    <source>
        <dbReference type="ARBA" id="ARBA00022771"/>
    </source>
</evidence>
<reference evidence="9 10" key="1">
    <citation type="submission" date="2016-03" db="EMBL/GenBank/DDBJ databases">
        <authorList>
            <person name="Ploux O."/>
        </authorList>
    </citation>
    <scope>NUCLEOTIDE SEQUENCE [LARGE SCALE GENOMIC DNA]</scope>
    <source>
        <strain evidence="9 10">UAMH 11012</strain>
    </source>
</reference>
<keyword evidence="10" id="KW-1185">Reference proteome</keyword>
<evidence type="ECO:0000256" key="6">
    <source>
        <dbReference type="SAM" id="MobiDB-lite"/>
    </source>
</evidence>
<name>A0A1L7WGS0_9HELO</name>
<dbReference type="InterPro" id="IPR012935">
    <property type="entry name" value="NuBaID_N"/>
</dbReference>
<evidence type="ECO:0000259" key="7">
    <source>
        <dbReference type="Pfam" id="PF07967"/>
    </source>
</evidence>
<dbReference type="GO" id="GO:0005634">
    <property type="term" value="C:nucleus"/>
    <property type="evidence" value="ECO:0007669"/>
    <property type="project" value="UniProtKB-SubCell"/>
</dbReference>
<keyword evidence="5" id="KW-0539">Nucleus</keyword>
<protein>
    <submittedName>
        <fullName evidence="9">Uncharacterized protein</fullName>
    </submittedName>
</protein>
<evidence type="ECO:0000313" key="10">
    <source>
        <dbReference type="Proteomes" id="UP000184330"/>
    </source>
</evidence>
<organism evidence="9 10">
    <name type="scientific">Phialocephala subalpina</name>
    <dbReference type="NCBI Taxonomy" id="576137"/>
    <lineage>
        <taxon>Eukaryota</taxon>
        <taxon>Fungi</taxon>
        <taxon>Dikarya</taxon>
        <taxon>Ascomycota</taxon>
        <taxon>Pezizomycotina</taxon>
        <taxon>Leotiomycetes</taxon>
        <taxon>Helotiales</taxon>
        <taxon>Mollisiaceae</taxon>
        <taxon>Phialocephala</taxon>
        <taxon>Phialocephala fortinii species complex</taxon>
    </lineage>
</organism>
<dbReference type="GO" id="GO:0008270">
    <property type="term" value="F:zinc ion binding"/>
    <property type="evidence" value="ECO:0007669"/>
    <property type="project" value="UniProtKB-KW"/>
</dbReference>
<feature type="region of interest" description="Disordered" evidence="6">
    <location>
        <begin position="15"/>
        <end position="89"/>
    </location>
</feature>